<dbReference type="Gene3D" id="3.10.129.10">
    <property type="entry name" value="Hotdog Thioesterase"/>
    <property type="match status" value="1"/>
</dbReference>
<dbReference type="VEuPathDB" id="FungiDB:NCU06180"/>
<dbReference type="HOGENOM" id="CLU_028690_1_1_1"/>
<dbReference type="STRING" id="367110.Q7SBJ0"/>
<dbReference type="GeneID" id="3879140"/>
<accession>Q7SBJ0</accession>
<dbReference type="KEGG" id="ncr:NCU06180"/>
<feature type="region of interest" description="Disordered" evidence="1">
    <location>
        <begin position="337"/>
        <end position="380"/>
    </location>
</feature>
<sequence length="582" mass="64738">MTFSQYHLVLPEPPFCQNFHQLLNWITVSPDATMRLFTPATKTTTIRAITTKRFLTHHVLSATRLSTTIIRITTHHGSHIRPYSSEKGIPPSPLSSQSQSQPQSTFNPETYLQTATTTLSLIPPKLIPDTLHPTQSHLLSLALSSHLPSICLPQGFNAQPPSPNKSIFPWPNQENNELPPGYHLIYYPLQTPPHLLFPDGTDADHCPGSPFTRRMWAGGRIDFGKGGPDGEQQQQQQQFKMDGRKTVCVETLGAPVLQVVGNSGKKEQDQKVYVDVWRRYIAFPPETRSKEIERVVADVIKGSSSSSSSSTTPTTTTHKERKEEGVISELRRLVFLREKRPDDDDDAERSDPFPNPNPNHHPQQKLSSVPAPGPAPAPARIIRVPHQPDFSFKMTPDATLLFQFSALTFNAHAIHLDPLYAREVEGYQERLVHGPLTLVIMLRGVEGFLNRAAGTGVDTTTDSSVGTGTGTAAGVSEVIKERLFIPPPGEEEEEEEETADGRKKRKRWWEIASIEYKNLRPLFVGEEMKVCVRLLPNREKKKSSDKAGLGLSLGARSERVDVWIEAPDGGLAVKGTVGIEWR</sequence>
<dbReference type="SUPFAM" id="SSF54637">
    <property type="entry name" value="Thioesterase/thiol ester dehydrase-isomerase"/>
    <property type="match status" value="1"/>
</dbReference>
<dbReference type="PANTHER" id="PTHR28152">
    <property type="entry name" value="HYDROXYACYL-THIOESTER DEHYDRATASE TYPE 2, MITOCHONDRIAL"/>
    <property type="match status" value="1"/>
</dbReference>
<dbReference type="AlphaFoldDB" id="Q7SBJ0"/>
<evidence type="ECO:0008006" key="4">
    <source>
        <dbReference type="Google" id="ProtNLM"/>
    </source>
</evidence>
<dbReference type="PANTHER" id="PTHR28152:SF1">
    <property type="entry name" value="HYDROXYACYL-THIOESTER DEHYDRATASE TYPE 2, MITOCHONDRIAL"/>
    <property type="match status" value="1"/>
</dbReference>
<gene>
    <name evidence="2" type="ORF">NCU06180</name>
</gene>
<keyword evidence="3" id="KW-1185">Reference proteome</keyword>
<dbReference type="GO" id="GO:0019171">
    <property type="term" value="F:(3R)-hydroxyacyl-[acyl-carrier-protein] dehydratase activity"/>
    <property type="evidence" value="ECO:0000318"/>
    <property type="project" value="GO_Central"/>
</dbReference>
<organism evidence="2 3">
    <name type="scientific">Neurospora crassa (strain ATCC 24698 / 74-OR23-1A / CBS 708.71 / DSM 1257 / FGSC 987)</name>
    <dbReference type="NCBI Taxonomy" id="367110"/>
    <lineage>
        <taxon>Eukaryota</taxon>
        <taxon>Fungi</taxon>
        <taxon>Dikarya</taxon>
        <taxon>Ascomycota</taxon>
        <taxon>Pezizomycotina</taxon>
        <taxon>Sordariomycetes</taxon>
        <taxon>Sordariomycetidae</taxon>
        <taxon>Sordariales</taxon>
        <taxon>Sordariaceae</taxon>
        <taxon>Neurospora</taxon>
    </lineage>
</organism>
<dbReference type="InterPro" id="IPR052741">
    <property type="entry name" value="Mitochondrial_HTD2"/>
</dbReference>
<dbReference type="OrthoDB" id="3257538at2759"/>
<dbReference type="InParanoid" id="Q7SBJ0"/>
<reference evidence="2 3" key="1">
    <citation type="journal article" date="2003" name="Nature">
        <title>The genome sequence of the filamentous fungus Neurospora crassa.</title>
        <authorList>
            <person name="Galagan J.E."/>
            <person name="Calvo S.E."/>
            <person name="Borkovich K.A."/>
            <person name="Selker E.U."/>
            <person name="Read N.D."/>
            <person name="Jaffe D."/>
            <person name="FitzHugh W."/>
            <person name="Ma L.J."/>
            <person name="Smirnov S."/>
            <person name="Purcell S."/>
            <person name="Rehman B."/>
            <person name="Elkins T."/>
            <person name="Engels R."/>
            <person name="Wang S."/>
            <person name="Nielsen C.B."/>
            <person name="Butler J."/>
            <person name="Endrizzi M."/>
            <person name="Qui D."/>
            <person name="Ianakiev P."/>
            <person name="Bell-Pedersen D."/>
            <person name="Nelson M.A."/>
            <person name="Werner-Washburne M."/>
            <person name="Selitrennikoff C.P."/>
            <person name="Kinsey J.A."/>
            <person name="Braun E.L."/>
            <person name="Zelter A."/>
            <person name="Schulte U."/>
            <person name="Kothe G.O."/>
            <person name="Jedd G."/>
            <person name="Mewes W."/>
            <person name="Staben C."/>
            <person name="Marcotte E."/>
            <person name="Greenberg D."/>
            <person name="Roy A."/>
            <person name="Foley K."/>
            <person name="Naylor J."/>
            <person name="Stange-Thomann N."/>
            <person name="Barrett R."/>
            <person name="Gnerre S."/>
            <person name="Kamal M."/>
            <person name="Kamvysselis M."/>
            <person name="Mauceli E."/>
            <person name="Bielke C."/>
            <person name="Rudd S."/>
            <person name="Frishman D."/>
            <person name="Krystofova S."/>
            <person name="Rasmussen C."/>
            <person name="Metzenberg R.L."/>
            <person name="Perkins D.D."/>
            <person name="Kroken S."/>
            <person name="Cogoni C."/>
            <person name="Macino G."/>
            <person name="Catcheside D."/>
            <person name="Li W."/>
            <person name="Pratt R.J."/>
            <person name="Osmani S.A."/>
            <person name="DeSouza C.P."/>
            <person name="Glass L."/>
            <person name="Orbach M.J."/>
            <person name="Berglund J.A."/>
            <person name="Voelker R."/>
            <person name="Yarden O."/>
            <person name="Plamann M."/>
            <person name="Seiler S."/>
            <person name="Dunlap J."/>
            <person name="Radford A."/>
            <person name="Aramayo R."/>
            <person name="Natvig D.O."/>
            <person name="Alex L.A."/>
            <person name="Mannhaupt G."/>
            <person name="Ebbole D.J."/>
            <person name="Freitag M."/>
            <person name="Paulsen I."/>
            <person name="Sachs M.S."/>
            <person name="Lander E.S."/>
            <person name="Nusbaum C."/>
            <person name="Birren B."/>
        </authorList>
    </citation>
    <scope>NUCLEOTIDE SEQUENCE [LARGE SCALE GENOMIC DNA]</scope>
    <source>
        <strain evidence="3">ATCC 24698 / 74-OR23-1A / CBS 708.71 / DSM 1257 / FGSC 987</strain>
    </source>
</reference>
<evidence type="ECO:0000313" key="2">
    <source>
        <dbReference type="EMBL" id="EAA33756.2"/>
    </source>
</evidence>
<dbReference type="RefSeq" id="XP_962992.2">
    <property type="nucleotide sequence ID" value="XM_957899.2"/>
</dbReference>
<feature type="compositionally biased region" description="Low complexity" evidence="1">
    <location>
        <begin position="303"/>
        <end position="316"/>
    </location>
</feature>
<name>Q7SBJ0_NEUCR</name>
<dbReference type="PaxDb" id="5141-EFNCRP00000005953"/>
<dbReference type="InterPro" id="IPR029069">
    <property type="entry name" value="HotDog_dom_sf"/>
</dbReference>
<feature type="compositionally biased region" description="Low complexity" evidence="1">
    <location>
        <begin position="94"/>
        <end position="104"/>
    </location>
</feature>
<protein>
    <recommendedName>
        <fullName evidence="4">MaoC-like domain-containing protein</fullName>
    </recommendedName>
</protein>
<proteinExistence type="predicted"/>
<evidence type="ECO:0000256" key="1">
    <source>
        <dbReference type="SAM" id="MobiDB-lite"/>
    </source>
</evidence>
<dbReference type="Proteomes" id="UP000001805">
    <property type="component" value="Chromosome 3, Linkage Group III"/>
</dbReference>
<feature type="region of interest" description="Disordered" evidence="1">
    <location>
        <begin position="78"/>
        <end position="107"/>
    </location>
</feature>
<dbReference type="GO" id="GO:0005739">
    <property type="term" value="C:mitochondrion"/>
    <property type="evidence" value="ECO:0000318"/>
    <property type="project" value="GO_Central"/>
</dbReference>
<dbReference type="EMBL" id="CM002238">
    <property type="protein sequence ID" value="EAA33756.2"/>
    <property type="molecule type" value="Genomic_DNA"/>
</dbReference>
<evidence type="ECO:0000313" key="3">
    <source>
        <dbReference type="Proteomes" id="UP000001805"/>
    </source>
</evidence>
<feature type="region of interest" description="Disordered" evidence="1">
    <location>
        <begin position="301"/>
        <end position="325"/>
    </location>
</feature>